<organism evidence="3 4">
    <name type="scientific">Leptomonas seymouri</name>
    <dbReference type="NCBI Taxonomy" id="5684"/>
    <lineage>
        <taxon>Eukaryota</taxon>
        <taxon>Discoba</taxon>
        <taxon>Euglenozoa</taxon>
        <taxon>Kinetoplastea</taxon>
        <taxon>Metakinetoplastina</taxon>
        <taxon>Trypanosomatida</taxon>
        <taxon>Trypanosomatidae</taxon>
        <taxon>Leishmaniinae</taxon>
        <taxon>Leptomonas</taxon>
    </lineage>
</organism>
<feature type="compositionally biased region" description="Low complexity" evidence="1">
    <location>
        <begin position="12"/>
        <end position="25"/>
    </location>
</feature>
<gene>
    <name evidence="3" type="ORF">ABL78_4908</name>
</gene>
<proteinExistence type="predicted"/>
<evidence type="ECO:0000313" key="3">
    <source>
        <dbReference type="EMBL" id="KPI86039.1"/>
    </source>
</evidence>
<keyword evidence="2" id="KW-0812">Transmembrane</keyword>
<evidence type="ECO:0000256" key="1">
    <source>
        <dbReference type="SAM" id="MobiDB-lite"/>
    </source>
</evidence>
<keyword evidence="2" id="KW-0472">Membrane</keyword>
<dbReference type="EMBL" id="LJSK01000152">
    <property type="protein sequence ID" value="KPI86039.1"/>
    <property type="molecule type" value="Genomic_DNA"/>
</dbReference>
<dbReference type="VEuPathDB" id="TriTrypDB:Lsey_0152_0130"/>
<feature type="compositionally biased region" description="Basic and acidic residues" evidence="1">
    <location>
        <begin position="1"/>
        <end position="10"/>
    </location>
</feature>
<accession>A0A0N0P546</accession>
<comment type="caution">
    <text evidence="3">The sequence shown here is derived from an EMBL/GenBank/DDBJ whole genome shotgun (WGS) entry which is preliminary data.</text>
</comment>
<keyword evidence="4" id="KW-1185">Reference proteome</keyword>
<evidence type="ECO:0000313" key="4">
    <source>
        <dbReference type="Proteomes" id="UP000038009"/>
    </source>
</evidence>
<reference evidence="3 4" key="1">
    <citation type="journal article" date="2015" name="PLoS Pathog.">
        <title>Leptomonas seymouri: Adaptations to the Dixenous Life Cycle Analyzed by Genome Sequencing, Transcriptome Profiling and Co-infection with Leishmania donovani.</title>
        <authorList>
            <person name="Kraeva N."/>
            <person name="Butenko A."/>
            <person name="Hlavacova J."/>
            <person name="Kostygov A."/>
            <person name="Myskova J."/>
            <person name="Grybchuk D."/>
            <person name="Lestinova T."/>
            <person name="Votypka J."/>
            <person name="Volf P."/>
            <person name="Opperdoes F."/>
            <person name="Flegontov P."/>
            <person name="Lukes J."/>
            <person name="Yurchenko V."/>
        </authorList>
    </citation>
    <scope>NUCLEOTIDE SEQUENCE [LARGE SCALE GENOMIC DNA]</scope>
    <source>
        <strain evidence="3 4">ATCC 30220</strain>
    </source>
</reference>
<name>A0A0N0P546_LEPSE</name>
<feature type="transmembrane region" description="Helical" evidence="2">
    <location>
        <begin position="35"/>
        <end position="56"/>
    </location>
</feature>
<protein>
    <submittedName>
        <fullName evidence="3">Uncharacterized protein</fullName>
    </submittedName>
</protein>
<dbReference type="OMA" id="AFQEGHR"/>
<sequence length="231" mass="23832">MPAQVEERRSQATSTTTAAAAGTTAAPGPWTMDTAMIWVVAAFYFAVIATAATYFVRRWRWRVYGSGSPIVTRSISGGRGERSALRGADLDSTSGEAGFIATIGAIIDRVMNRAALDGAAAFQEGHRLSSSPGSRHKPGVRHTLLRKIAPYFSGTQGWVSAATRNKEKVEAAGDAVEVDVGNAGGGGRADGSHSSRYVGVTSPATSSGVADSGAVPPSGMPPTLTARDPGH</sequence>
<evidence type="ECO:0000256" key="2">
    <source>
        <dbReference type="SAM" id="Phobius"/>
    </source>
</evidence>
<feature type="region of interest" description="Disordered" evidence="1">
    <location>
        <begin position="178"/>
        <end position="231"/>
    </location>
</feature>
<feature type="region of interest" description="Disordered" evidence="1">
    <location>
        <begin position="1"/>
        <end position="25"/>
    </location>
</feature>
<dbReference type="OrthoDB" id="10649068at2759"/>
<dbReference type="AlphaFoldDB" id="A0A0N0P546"/>
<keyword evidence="2" id="KW-1133">Transmembrane helix</keyword>
<dbReference type="Proteomes" id="UP000038009">
    <property type="component" value="Unassembled WGS sequence"/>
</dbReference>